<protein>
    <submittedName>
        <fullName evidence="1">Uncharacterized protein</fullName>
    </submittedName>
</protein>
<proteinExistence type="predicted"/>
<evidence type="ECO:0000313" key="2">
    <source>
        <dbReference type="Proteomes" id="UP000019384"/>
    </source>
</evidence>
<dbReference type="RefSeq" id="XP_022459357.1">
    <property type="nucleotide sequence ID" value="XM_022601745.1"/>
</dbReference>
<dbReference type="EMBL" id="HG793128">
    <property type="protein sequence ID" value="CDK27362.1"/>
    <property type="molecule type" value="Genomic_DNA"/>
</dbReference>
<organism evidence="1 2">
    <name type="scientific">Kuraishia capsulata CBS 1993</name>
    <dbReference type="NCBI Taxonomy" id="1382522"/>
    <lineage>
        <taxon>Eukaryota</taxon>
        <taxon>Fungi</taxon>
        <taxon>Dikarya</taxon>
        <taxon>Ascomycota</taxon>
        <taxon>Saccharomycotina</taxon>
        <taxon>Pichiomycetes</taxon>
        <taxon>Pichiales</taxon>
        <taxon>Pichiaceae</taxon>
        <taxon>Kuraishia</taxon>
    </lineage>
</organism>
<gene>
    <name evidence="1" type="ORF">KUCA_T00003340001</name>
</gene>
<dbReference type="OrthoDB" id="3981277at2759"/>
<dbReference type="HOGENOM" id="CLU_883120_0_0_1"/>
<dbReference type="Proteomes" id="UP000019384">
    <property type="component" value="Unassembled WGS sequence"/>
</dbReference>
<name>W6MQ38_9ASCO</name>
<dbReference type="AlphaFoldDB" id="W6MQ38"/>
<keyword evidence="2" id="KW-1185">Reference proteome</keyword>
<evidence type="ECO:0000313" key="1">
    <source>
        <dbReference type="EMBL" id="CDK27362.1"/>
    </source>
</evidence>
<accession>W6MQ38</accession>
<dbReference type="GeneID" id="34520745"/>
<reference evidence="1" key="1">
    <citation type="submission" date="2013-12" db="EMBL/GenBank/DDBJ databases">
        <authorList>
            <person name="Genoscope - CEA"/>
        </authorList>
    </citation>
    <scope>NUCLEOTIDE SEQUENCE</scope>
    <source>
        <strain evidence="1">CBS 1993</strain>
    </source>
</reference>
<sequence length="282" mass="30680">MGLSAKLLTNKSGVSSQVDALNSYTSSSNLVERDSYDYNTEPLYVSTDWKPSALTLSASSLTVTSLPANHVALQLFTRKSSSGRVSSVARTNFGGWNYGLSSTETSYLTSLASSELGSHGLWFASALYQLVKYGSWNCQGVESLLSQYNLTGDASEEVLDGFFGDLDLQYNTTGSFDDLNVTSILQTLGSQSDISELESKLLISLSSDCTIKKSSVGLNVIGWLVYLYTSGKLVSSAIALFSQLKSAREKAESKDEQEESQSVELLYDRPSFFPKLRKQDLA</sequence>
<reference evidence="1" key="2">
    <citation type="submission" date="2014-02" db="EMBL/GenBank/DDBJ databases">
        <title>Complete DNA sequence of /Kuraishia capsulata/ illustrates novel genomic features among budding yeasts (/Saccharomycotina/).</title>
        <authorList>
            <person name="Morales L."/>
            <person name="Noel B."/>
            <person name="Porcel B."/>
            <person name="Marcet-Houben M."/>
            <person name="Hullo M-F."/>
            <person name="Sacerdot C."/>
            <person name="Tekaia F."/>
            <person name="Leh-Louis V."/>
            <person name="Despons L."/>
            <person name="Khanna V."/>
            <person name="Aury J-M."/>
            <person name="Barbe V."/>
            <person name="Couloux A."/>
            <person name="Labadie K."/>
            <person name="Pelletier E."/>
            <person name="Souciet J-L."/>
            <person name="Boekhout T."/>
            <person name="Gabaldon T."/>
            <person name="Wincker P."/>
            <person name="Dujon B."/>
        </authorList>
    </citation>
    <scope>NUCLEOTIDE SEQUENCE</scope>
    <source>
        <strain evidence="1">CBS 1993</strain>
    </source>
</reference>